<dbReference type="EMBL" id="SAYA01000001">
    <property type="protein sequence ID" value="TXJ28598.1"/>
    <property type="molecule type" value="Genomic_DNA"/>
</dbReference>
<organism evidence="1 2">
    <name type="scientific">Brachyspira aalborgi</name>
    <dbReference type="NCBI Taxonomy" id="29522"/>
    <lineage>
        <taxon>Bacteria</taxon>
        <taxon>Pseudomonadati</taxon>
        <taxon>Spirochaetota</taxon>
        <taxon>Spirochaetia</taxon>
        <taxon>Brachyspirales</taxon>
        <taxon>Brachyspiraceae</taxon>
        <taxon>Brachyspira</taxon>
    </lineage>
</organism>
<reference evidence="1 2" key="1">
    <citation type="journal article" date="1992" name="Lakartidningen">
        <title>[Penicillin V and not amoxicillin is the first choice preparation in acute otitis].</title>
        <authorList>
            <person name="Kamme C."/>
            <person name="Lundgren K."/>
            <person name="Prellner K."/>
        </authorList>
    </citation>
    <scope>NUCLEOTIDE SEQUENCE [LARGE SCALE GENOMIC DNA]</scope>
    <source>
        <strain evidence="1 2">PC4597II</strain>
    </source>
</reference>
<protein>
    <submittedName>
        <fullName evidence="1">Uncharacterized protein</fullName>
    </submittedName>
</protein>
<dbReference type="AlphaFoldDB" id="A0AB38Q179"/>
<sequence length="142" mass="16911">MKTKILLIFVLFTISLFGQVEIEDDALFVRVPEYKNKNLHCEIVIMKTGGWGIYFIEIDKRIDTITTDNYKYDFKAFEVNNDNGFWMSTIVSLDKDTQKKMLKDIINSEYVIITTEKKVYGYYFSKYKKELENNAFYKNIMQ</sequence>
<dbReference type="RefSeq" id="WP_147774575.1">
    <property type="nucleotide sequence ID" value="NZ_SAYA01000001.1"/>
</dbReference>
<comment type="caution">
    <text evidence="1">The sequence shown here is derived from an EMBL/GenBank/DDBJ whole genome shotgun (WGS) entry which is preliminary data.</text>
</comment>
<name>A0AB38Q179_9SPIR</name>
<gene>
    <name evidence="1" type="ORF">EPJ73_01215</name>
</gene>
<accession>A0AB38Q179</accession>
<evidence type="ECO:0000313" key="2">
    <source>
        <dbReference type="Proteomes" id="UP000324336"/>
    </source>
</evidence>
<proteinExistence type="predicted"/>
<evidence type="ECO:0000313" key="1">
    <source>
        <dbReference type="EMBL" id="TXJ28598.1"/>
    </source>
</evidence>
<dbReference type="Proteomes" id="UP000324336">
    <property type="component" value="Unassembled WGS sequence"/>
</dbReference>